<dbReference type="PANTHER" id="PTHR11328">
    <property type="entry name" value="MAJOR FACILITATOR SUPERFAMILY DOMAIN-CONTAINING PROTEIN"/>
    <property type="match status" value="1"/>
</dbReference>
<feature type="transmembrane region" description="Helical" evidence="1">
    <location>
        <begin position="50"/>
        <end position="71"/>
    </location>
</feature>
<dbReference type="AlphaFoldDB" id="A0A9D2Q9V4"/>
<comment type="caution">
    <text evidence="2">The sequence shown here is derived from an EMBL/GenBank/DDBJ whole genome shotgun (WGS) entry which is preliminary data.</text>
</comment>
<dbReference type="PANTHER" id="PTHR11328:SF24">
    <property type="entry name" value="MAJOR FACILITATOR SUPERFAMILY (MFS) PROFILE DOMAIN-CONTAINING PROTEIN"/>
    <property type="match status" value="1"/>
</dbReference>
<dbReference type="CDD" id="cd17332">
    <property type="entry name" value="MFS_MelB_like"/>
    <property type="match status" value="1"/>
</dbReference>
<proteinExistence type="predicted"/>
<dbReference type="Gene3D" id="1.20.1250.20">
    <property type="entry name" value="MFS general substrate transporter like domains"/>
    <property type="match status" value="2"/>
</dbReference>
<feature type="transmembrane region" description="Helical" evidence="1">
    <location>
        <begin position="92"/>
        <end position="113"/>
    </location>
</feature>
<organism evidence="2 3">
    <name type="scientific">Candidatus Mediterraneibacter faecavium</name>
    <dbReference type="NCBI Taxonomy" id="2838668"/>
    <lineage>
        <taxon>Bacteria</taxon>
        <taxon>Bacillati</taxon>
        <taxon>Bacillota</taxon>
        <taxon>Clostridia</taxon>
        <taxon>Lachnospirales</taxon>
        <taxon>Lachnospiraceae</taxon>
        <taxon>Mediterraneibacter</taxon>
    </lineage>
</organism>
<keyword evidence="1" id="KW-0472">Membrane</keyword>
<feature type="transmembrane region" description="Helical" evidence="1">
    <location>
        <begin position="286"/>
        <end position="303"/>
    </location>
</feature>
<dbReference type="InterPro" id="IPR039672">
    <property type="entry name" value="MFS_2"/>
</dbReference>
<evidence type="ECO:0000256" key="1">
    <source>
        <dbReference type="SAM" id="Phobius"/>
    </source>
</evidence>
<feature type="transmembrane region" description="Helical" evidence="1">
    <location>
        <begin position="339"/>
        <end position="366"/>
    </location>
</feature>
<dbReference type="GO" id="GO:0008643">
    <property type="term" value="P:carbohydrate transport"/>
    <property type="evidence" value="ECO:0007669"/>
    <property type="project" value="InterPro"/>
</dbReference>
<feature type="transmembrane region" description="Helical" evidence="1">
    <location>
        <begin position="119"/>
        <end position="144"/>
    </location>
</feature>
<evidence type="ECO:0000313" key="2">
    <source>
        <dbReference type="EMBL" id="HJC74090.1"/>
    </source>
</evidence>
<dbReference type="InterPro" id="IPR001927">
    <property type="entry name" value="Na/Gal_symport"/>
</dbReference>
<protein>
    <submittedName>
        <fullName evidence="2">Glycoside-pentoside-hexuronide (GPH):cation symporter</fullName>
    </submittedName>
</protein>
<feature type="transmembrane region" description="Helical" evidence="1">
    <location>
        <begin position="190"/>
        <end position="211"/>
    </location>
</feature>
<dbReference type="GO" id="GO:0005886">
    <property type="term" value="C:plasma membrane"/>
    <property type="evidence" value="ECO:0007669"/>
    <property type="project" value="TreeGrafter"/>
</dbReference>
<name>A0A9D2Q9V4_9FIRM</name>
<gene>
    <name evidence="2" type="ORF">H9697_03965</name>
</gene>
<dbReference type="SUPFAM" id="SSF103473">
    <property type="entry name" value="MFS general substrate transporter"/>
    <property type="match status" value="1"/>
</dbReference>
<dbReference type="GO" id="GO:0006814">
    <property type="term" value="P:sodium ion transport"/>
    <property type="evidence" value="ECO:0007669"/>
    <property type="project" value="InterPro"/>
</dbReference>
<accession>A0A9D2Q9V4</accession>
<keyword evidence="1" id="KW-1133">Transmembrane helix</keyword>
<dbReference type="Proteomes" id="UP000823902">
    <property type="component" value="Unassembled WGS sequence"/>
</dbReference>
<dbReference type="EMBL" id="DWVY01000016">
    <property type="protein sequence ID" value="HJC74090.1"/>
    <property type="molecule type" value="Genomic_DNA"/>
</dbReference>
<keyword evidence="1" id="KW-0812">Transmembrane</keyword>
<feature type="transmembrane region" description="Helical" evidence="1">
    <location>
        <begin position="164"/>
        <end position="184"/>
    </location>
</feature>
<feature type="transmembrane region" description="Helical" evidence="1">
    <location>
        <begin position="315"/>
        <end position="333"/>
    </location>
</feature>
<evidence type="ECO:0000313" key="3">
    <source>
        <dbReference type="Proteomes" id="UP000823902"/>
    </source>
</evidence>
<reference evidence="2" key="2">
    <citation type="submission" date="2021-04" db="EMBL/GenBank/DDBJ databases">
        <authorList>
            <person name="Gilroy R."/>
        </authorList>
    </citation>
    <scope>NUCLEOTIDE SEQUENCE</scope>
    <source>
        <strain evidence="2">CHK196-7946</strain>
    </source>
</reference>
<sequence length="467" mass="50786">MSKKPLGKDKFGVQKVMRMKDYFGDAMGQFSLNAVSTMVGQLTYFYTDKVGMAAGAIATMLIVCKILDAFTDLIMGRIVDNTKPGKERYRPWLIRAGIPAGIMMVLMFTVPDIGATGQLIYATVTNILITAVFYTAMAIPYTSLLTVRTNSQEERATMGTFRSATGYIAGTIFAIGLIPITNAMGGNQSAWIKFGFVMGILVILAALICYVTSRETATESGTVVDISEQETEKAIPFKEAIGKLFKNKYWVIVLIVNLLSCIIYGLQSASGTYYCKWIFGNDNLVGVMGTIGMIPTILGFVLVGPMIKKLGVVKTLLVSFGIGIAAYVVMFFARENFMIYAICGCFTTFSTIPMMCLVGTMTAMSIDYNEYKYGVRMVATSQSASSFGGKVGSGIGTSLIGWMLGAVGYNASLAVAPAATKMAIYGFSIIIPLVFFIIMFVLVSRFNLERDLPAMREEVAQRKAQNK</sequence>
<dbReference type="GO" id="GO:0015293">
    <property type="term" value="F:symporter activity"/>
    <property type="evidence" value="ECO:0007669"/>
    <property type="project" value="InterPro"/>
</dbReference>
<dbReference type="Pfam" id="PF13347">
    <property type="entry name" value="MFS_2"/>
    <property type="match status" value="1"/>
</dbReference>
<feature type="transmembrane region" description="Helical" evidence="1">
    <location>
        <begin position="249"/>
        <end position="266"/>
    </location>
</feature>
<dbReference type="InterPro" id="IPR036259">
    <property type="entry name" value="MFS_trans_sf"/>
</dbReference>
<feature type="transmembrane region" description="Helical" evidence="1">
    <location>
        <begin position="387"/>
        <end position="411"/>
    </location>
</feature>
<reference evidence="2" key="1">
    <citation type="journal article" date="2021" name="PeerJ">
        <title>Extensive microbial diversity within the chicken gut microbiome revealed by metagenomics and culture.</title>
        <authorList>
            <person name="Gilroy R."/>
            <person name="Ravi A."/>
            <person name="Getino M."/>
            <person name="Pursley I."/>
            <person name="Horton D.L."/>
            <person name="Alikhan N.F."/>
            <person name="Baker D."/>
            <person name="Gharbi K."/>
            <person name="Hall N."/>
            <person name="Watson M."/>
            <person name="Adriaenssens E.M."/>
            <person name="Foster-Nyarko E."/>
            <person name="Jarju S."/>
            <person name="Secka A."/>
            <person name="Antonio M."/>
            <person name="Oren A."/>
            <person name="Chaudhuri R.R."/>
            <person name="La Ragione R."/>
            <person name="Hildebrand F."/>
            <person name="Pallen M.J."/>
        </authorList>
    </citation>
    <scope>NUCLEOTIDE SEQUENCE</scope>
    <source>
        <strain evidence="2">CHK196-7946</strain>
    </source>
</reference>
<feature type="transmembrane region" description="Helical" evidence="1">
    <location>
        <begin position="423"/>
        <end position="443"/>
    </location>
</feature>
<dbReference type="NCBIfam" id="TIGR00792">
    <property type="entry name" value="gph"/>
    <property type="match status" value="1"/>
</dbReference>